<dbReference type="OrthoDB" id="1324364at2759"/>
<dbReference type="Proteomes" id="UP000824120">
    <property type="component" value="Unassembled WGS sequence"/>
</dbReference>
<organism evidence="1 2">
    <name type="scientific">Solanum commersonii</name>
    <name type="common">Commerson's wild potato</name>
    <name type="synonym">Commerson's nightshade</name>
    <dbReference type="NCBI Taxonomy" id="4109"/>
    <lineage>
        <taxon>Eukaryota</taxon>
        <taxon>Viridiplantae</taxon>
        <taxon>Streptophyta</taxon>
        <taxon>Embryophyta</taxon>
        <taxon>Tracheophyta</taxon>
        <taxon>Spermatophyta</taxon>
        <taxon>Magnoliopsida</taxon>
        <taxon>eudicotyledons</taxon>
        <taxon>Gunneridae</taxon>
        <taxon>Pentapetalae</taxon>
        <taxon>asterids</taxon>
        <taxon>lamiids</taxon>
        <taxon>Solanales</taxon>
        <taxon>Solanaceae</taxon>
        <taxon>Solanoideae</taxon>
        <taxon>Solaneae</taxon>
        <taxon>Solanum</taxon>
    </lineage>
</organism>
<dbReference type="EMBL" id="JACXVP010000021">
    <property type="protein sequence ID" value="KAG5568914.1"/>
    <property type="molecule type" value="Genomic_DNA"/>
</dbReference>
<name>A0A9J5W0I2_SOLCO</name>
<evidence type="ECO:0000313" key="1">
    <source>
        <dbReference type="EMBL" id="KAG5568914.1"/>
    </source>
</evidence>
<protein>
    <submittedName>
        <fullName evidence="1">Uncharacterized protein</fullName>
    </submittedName>
</protein>
<accession>A0A9J5W0I2</accession>
<reference evidence="1" key="1">
    <citation type="submission" date="2020-09" db="EMBL/GenBank/DDBJ databases">
        <title>De no assembly of potato wild relative species, Solanum commersonii.</title>
        <authorList>
            <person name="Cho K."/>
        </authorList>
    </citation>
    <scope>NUCLEOTIDE SEQUENCE</scope>
    <source>
        <strain evidence="1">LZ3.2</strain>
        <tissue evidence="1">Leaf</tissue>
    </source>
</reference>
<dbReference type="AlphaFoldDB" id="A0A9J5W0I2"/>
<comment type="caution">
    <text evidence="1">The sequence shown here is derived from an EMBL/GenBank/DDBJ whole genome shotgun (WGS) entry which is preliminary data.</text>
</comment>
<gene>
    <name evidence="1" type="ORF">H5410_064077</name>
</gene>
<proteinExistence type="predicted"/>
<evidence type="ECO:0000313" key="2">
    <source>
        <dbReference type="Proteomes" id="UP000824120"/>
    </source>
</evidence>
<keyword evidence="2" id="KW-1185">Reference proteome</keyword>
<sequence>MEFLMIQNSDLIFANILPGRPLRPYLWSQLALKAKTNHCQGQTIPRATKPTILPIFECYILGIFGDPEFQSQFCLKFSWTSIKTLPIDLVSPHGKNNPFTWSNSHRSR</sequence>